<dbReference type="InterPro" id="IPR058531">
    <property type="entry name" value="Baseplate_J_M"/>
</dbReference>
<dbReference type="Pfam" id="PF26078">
    <property type="entry name" value="Baseplate_J_M"/>
    <property type="match status" value="1"/>
</dbReference>
<evidence type="ECO:0000313" key="3">
    <source>
        <dbReference type="EMBL" id="OZS76286.1"/>
    </source>
</evidence>
<feature type="domain" description="Baseplate protein J-like barrel" evidence="1">
    <location>
        <begin position="92"/>
        <end position="171"/>
    </location>
</feature>
<dbReference type="InterPro" id="IPR006949">
    <property type="entry name" value="Barrel_Baseplate_J-like"/>
</dbReference>
<evidence type="ECO:0000259" key="2">
    <source>
        <dbReference type="Pfam" id="PF26078"/>
    </source>
</evidence>
<dbReference type="InterPro" id="IPR052399">
    <property type="entry name" value="Phage_Baseplate_Assmbl_Protein"/>
</dbReference>
<dbReference type="Pfam" id="PF04865">
    <property type="entry name" value="Baseplate_J"/>
    <property type="match status" value="1"/>
</dbReference>
<sequence length="379" mass="41414">MPFKRKTLSELRAQGEQFIRSELKEPGALLRFSNLRILADMTAGMSHMHYGYLDYIAKQTTPFTATDEWLAGWGALKRVYRKAPQRAQCPNVKATGVPGTLIRKGSKLNRGDGYQYETVDDAIITHSGEALISIIAVLPDINNTPEEAGYLGNSPAGTLLTLDISIAGVSSELIAMAPIAGGTDIESEALFRSRTLEAYQNPAQGGNTADYLGWAKEVPGVTRAWVRRRLLGGGTVGIYVMCDGNSNHGFPIGTDGPATQEVYQVHATGDQLRVADHLYDLQPVTALVWVCSPINKKVNFVLKGLTHLSAEERNALHDAIDHFFYQRCDPANENKITPADIDRSIYSSLGLMGYQMISPNTDIELGIGEIPTRGEVIYT</sequence>
<gene>
    <name evidence="3" type="ORF">CHI95_00165</name>
</gene>
<dbReference type="PANTHER" id="PTHR37829:SF3">
    <property type="entry name" value="PROTEIN JAYE-RELATED"/>
    <property type="match status" value="1"/>
</dbReference>
<comment type="caution">
    <text evidence="3">The sequence shown here is derived from an EMBL/GenBank/DDBJ whole genome shotgun (WGS) entry which is preliminary data.</text>
</comment>
<organism evidence="3 4">
    <name type="scientific">Providencia rettgeri</name>
    <dbReference type="NCBI Taxonomy" id="587"/>
    <lineage>
        <taxon>Bacteria</taxon>
        <taxon>Pseudomonadati</taxon>
        <taxon>Pseudomonadota</taxon>
        <taxon>Gammaproteobacteria</taxon>
        <taxon>Enterobacterales</taxon>
        <taxon>Morganellaceae</taxon>
        <taxon>Providencia</taxon>
    </lineage>
</organism>
<accession>A0A264VY62</accession>
<protein>
    <submittedName>
        <fullName evidence="3">Phage baseplate protein</fullName>
    </submittedName>
</protein>
<name>A0A264VY62_PRORE</name>
<feature type="domain" description="Baseplate J-like central" evidence="2">
    <location>
        <begin position="203"/>
        <end position="292"/>
    </location>
</feature>
<dbReference type="EMBL" id="NOWC01000001">
    <property type="protein sequence ID" value="OZS76286.1"/>
    <property type="molecule type" value="Genomic_DNA"/>
</dbReference>
<proteinExistence type="predicted"/>
<evidence type="ECO:0000259" key="1">
    <source>
        <dbReference type="Pfam" id="PF04865"/>
    </source>
</evidence>
<dbReference type="Proteomes" id="UP000216001">
    <property type="component" value="Unassembled WGS sequence"/>
</dbReference>
<dbReference type="RefSeq" id="WP_094960399.1">
    <property type="nucleotide sequence ID" value="NZ_NOWC01000001.1"/>
</dbReference>
<dbReference type="PANTHER" id="PTHR37829">
    <property type="entry name" value="PHAGE-LIKE ELEMENT PBSX PROTEIN XKDT"/>
    <property type="match status" value="1"/>
</dbReference>
<dbReference type="AlphaFoldDB" id="A0A264VY62"/>
<evidence type="ECO:0000313" key="4">
    <source>
        <dbReference type="Proteomes" id="UP000216001"/>
    </source>
</evidence>
<reference evidence="3 4" key="1">
    <citation type="submission" date="2017-07" db="EMBL/GenBank/DDBJ databases">
        <title>blaIMP-27 on transferable plasmids in Proteus mirabilis and Providencia rettgeri.</title>
        <authorList>
            <person name="Potter R."/>
        </authorList>
    </citation>
    <scope>NUCLEOTIDE SEQUENCE [LARGE SCALE GENOMIC DNA]</scope>
    <source>
        <strain evidence="3 4">PR1</strain>
    </source>
</reference>